<protein>
    <submittedName>
        <fullName evidence="1">Uncharacterized protein</fullName>
    </submittedName>
</protein>
<dbReference type="AlphaFoldDB" id="A0A8K0DNJ6"/>
<gene>
    <name evidence="1" type="ORF">ILUMI_02557</name>
</gene>
<reference evidence="1" key="1">
    <citation type="submission" date="2019-08" db="EMBL/GenBank/DDBJ databases">
        <title>The genome of the North American firefly Photinus pyralis.</title>
        <authorList>
            <consortium name="Photinus pyralis genome working group"/>
            <person name="Fallon T.R."/>
            <person name="Sander Lower S.E."/>
            <person name="Weng J.-K."/>
        </authorList>
    </citation>
    <scope>NUCLEOTIDE SEQUENCE</scope>
    <source>
        <strain evidence="1">TRF0915ILg1</strain>
        <tissue evidence="1">Whole body</tissue>
    </source>
</reference>
<keyword evidence="2" id="KW-1185">Reference proteome</keyword>
<evidence type="ECO:0000313" key="2">
    <source>
        <dbReference type="Proteomes" id="UP000801492"/>
    </source>
</evidence>
<proteinExistence type="predicted"/>
<dbReference type="EMBL" id="VTPC01000965">
    <property type="protein sequence ID" value="KAF2903625.1"/>
    <property type="molecule type" value="Genomic_DNA"/>
</dbReference>
<organism evidence="1 2">
    <name type="scientific">Ignelater luminosus</name>
    <name type="common">Cucubano</name>
    <name type="synonym">Pyrophorus luminosus</name>
    <dbReference type="NCBI Taxonomy" id="2038154"/>
    <lineage>
        <taxon>Eukaryota</taxon>
        <taxon>Metazoa</taxon>
        <taxon>Ecdysozoa</taxon>
        <taxon>Arthropoda</taxon>
        <taxon>Hexapoda</taxon>
        <taxon>Insecta</taxon>
        <taxon>Pterygota</taxon>
        <taxon>Neoptera</taxon>
        <taxon>Endopterygota</taxon>
        <taxon>Coleoptera</taxon>
        <taxon>Polyphaga</taxon>
        <taxon>Elateriformia</taxon>
        <taxon>Elateroidea</taxon>
        <taxon>Elateridae</taxon>
        <taxon>Agrypninae</taxon>
        <taxon>Pyrophorini</taxon>
        <taxon>Ignelater</taxon>
    </lineage>
</organism>
<dbReference type="OrthoDB" id="1293503at2759"/>
<evidence type="ECO:0000313" key="1">
    <source>
        <dbReference type="EMBL" id="KAF2903625.1"/>
    </source>
</evidence>
<dbReference type="Proteomes" id="UP000801492">
    <property type="component" value="Unassembled WGS sequence"/>
</dbReference>
<comment type="caution">
    <text evidence="1">The sequence shown here is derived from an EMBL/GenBank/DDBJ whole genome shotgun (WGS) entry which is preliminary data.</text>
</comment>
<sequence length="91" mass="10248">MFVSRRSITHKIMACGQNLEQVEAFKYLGVNTASDGKINSEINSRTEAAGRMFYSTRASQIDLDQRRSVLQEKIIVTATNLASPLLQRDKK</sequence>
<accession>A0A8K0DNJ6</accession>
<name>A0A8K0DNJ6_IGNLU</name>